<sequence>MSTPENSSEWFRLPTDVRPRHYDLTILSDLEALTFQGAVATELEIFNTTRQIQFNAGKGLTLGSVRVSLDGKQTSVAPYIDAEHERVTVQLDEPLQQGSHASILVPFRGVIDDSMMGYYKSTWEHEGKKGHYALTQFEPTSARRAFPCFDEPELKAKVTLHMLHRDGSTALGNMPADQTSSIDANGIAAALHTDLGVPAPDAPGAWLRTDFGTTPKMSTYIIAWANGHFCHLESEYHSSLTNKTIPLRVYTTPEYIHQAHYALQVKNLVLPVYEKLFDVAYPLPKLDTLVASDFDAGAMENWGLITGRTSVYLYDDKTGLQGKKVTASVQSHEVAHMWFGNIATLAWWDNLWLNEAFATLMGEVISLDHVYPEWNSASEFIVSHLGRALELDGKRSSHPIEIPLQGENVEDAVNQVFDAISYSKGASVLRMLSRLLGEDVFLKGVSIYLKKHLYANTVTKDLWDGISEASGKDINALMSNWILKQGFPVLTVSVEGDAIRVRQNRFLDTGDPTPGEDATLWQVPLALKTVQNGKPQTDFALMLDEREKVVPLPRAADAVWKLNAETIGVYRVAYAPEHLQRLGKAAAAQNSPLSLEDRVGLVSDAFTLAQAGYARTSGGLALMQELRGDKSSLVNQAAALNLQQLGSAWWEQPEGVRDAINAFRIDVFGPLARELTFDFGKDDAPELRELRSTVIGAAGAAGDPWTLAQVKERFAPLLDHDDDSRIDPDILRTVLSLAVRHGGANEYDVVMRVYNKPPTPRHKLAAMVAFGYTQDRALLQRTIDFVFSGKVKSQDFMYFFMSLAANPSSRRMLWETVKARFDELAARFEGNFSLSNLIKSSISSFSQEQDAKEVEAFFAARNTAKFSMSLAQGLDSIRAQARWLERDAQNVAAWLKAHGYERTE</sequence>
<comment type="cofactor">
    <cofactor evidence="9 11">
        <name>Zn(2+)</name>
        <dbReference type="ChEBI" id="CHEBI:29105"/>
    </cofactor>
    <text evidence="9 11">Binds 1 zinc ion per subunit.</text>
</comment>
<feature type="binding site" evidence="9">
    <location>
        <position position="336"/>
    </location>
    <ligand>
        <name>Zn(2+)</name>
        <dbReference type="ChEBI" id="CHEBI:29105"/>
        <note>catalytic</note>
    </ligand>
</feature>
<dbReference type="InterPro" id="IPR027268">
    <property type="entry name" value="Peptidase_M4/M1_CTD_sf"/>
</dbReference>
<evidence type="ECO:0000259" key="14">
    <source>
        <dbReference type="Pfam" id="PF17900"/>
    </source>
</evidence>
<keyword evidence="2 11" id="KW-0031">Aminopeptidase</keyword>
<dbReference type="Proteomes" id="UP000232875">
    <property type="component" value="Unassembled WGS sequence"/>
</dbReference>
<dbReference type="PRINTS" id="PR00756">
    <property type="entry name" value="ALADIPTASE"/>
</dbReference>
<dbReference type="SUPFAM" id="SSF55486">
    <property type="entry name" value="Metalloproteases ('zincins'), catalytic domain"/>
    <property type="match status" value="1"/>
</dbReference>
<dbReference type="GO" id="GO:0070006">
    <property type="term" value="F:metalloaminopeptidase activity"/>
    <property type="evidence" value="ECO:0007669"/>
    <property type="project" value="TreeGrafter"/>
</dbReference>
<evidence type="ECO:0000256" key="5">
    <source>
        <dbReference type="ARBA" id="ARBA00022801"/>
    </source>
</evidence>
<dbReference type="GO" id="GO:0042277">
    <property type="term" value="F:peptide binding"/>
    <property type="evidence" value="ECO:0007669"/>
    <property type="project" value="TreeGrafter"/>
</dbReference>
<dbReference type="STRING" id="2020962.A0A2N1J889"/>
<dbReference type="Gene3D" id="1.10.390.10">
    <property type="entry name" value="Neutral Protease Domain 2"/>
    <property type="match status" value="1"/>
</dbReference>
<keyword evidence="3 11" id="KW-0645">Protease</keyword>
<evidence type="ECO:0000313" key="15">
    <source>
        <dbReference type="EMBL" id="PKI82777.1"/>
    </source>
</evidence>
<protein>
    <recommendedName>
        <fullName evidence="11">Aminopeptidase</fullName>
        <ecNumber evidence="11">3.4.11.-</ecNumber>
    </recommendedName>
</protein>
<dbReference type="Pfam" id="PF01433">
    <property type="entry name" value="Peptidase_M1"/>
    <property type="match status" value="1"/>
</dbReference>
<dbReference type="InterPro" id="IPR034016">
    <property type="entry name" value="M1_APN-typ"/>
</dbReference>
<evidence type="ECO:0000256" key="7">
    <source>
        <dbReference type="ARBA" id="ARBA00023049"/>
    </source>
</evidence>
<evidence type="ECO:0000256" key="6">
    <source>
        <dbReference type="ARBA" id="ARBA00022833"/>
    </source>
</evidence>
<evidence type="ECO:0000256" key="11">
    <source>
        <dbReference type="RuleBase" id="RU364040"/>
    </source>
</evidence>
<dbReference type="InterPro" id="IPR001930">
    <property type="entry name" value="Peptidase_M1"/>
</dbReference>
<evidence type="ECO:0000259" key="13">
    <source>
        <dbReference type="Pfam" id="PF11838"/>
    </source>
</evidence>
<evidence type="ECO:0000259" key="12">
    <source>
        <dbReference type="Pfam" id="PF01433"/>
    </source>
</evidence>
<dbReference type="EMBL" id="KZ454993">
    <property type="protein sequence ID" value="PKI82777.1"/>
    <property type="molecule type" value="Genomic_DNA"/>
</dbReference>
<dbReference type="SUPFAM" id="SSF63737">
    <property type="entry name" value="Leukotriene A4 hydrolase N-terminal domain"/>
    <property type="match status" value="1"/>
</dbReference>
<feature type="binding site" evidence="9">
    <location>
        <position position="355"/>
    </location>
    <ligand>
        <name>Zn(2+)</name>
        <dbReference type="ChEBI" id="CHEBI:29105"/>
        <note>catalytic</note>
    </ligand>
</feature>
<dbReference type="GO" id="GO:0016020">
    <property type="term" value="C:membrane"/>
    <property type="evidence" value="ECO:0007669"/>
    <property type="project" value="TreeGrafter"/>
</dbReference>
<dbReference type="EC" id="3.4.11.-" evidence="11"/>
<dbReference type="Pfam" id="PF11838">
    <property type="entry name" value="ERAP1_C"/>
    <property type="match status" value="1"/>
</dbReference>
<evidence type="ECO:0000256" key="4">
    <source>
        <dbReference type="ARBA" id="ARBA00022723"/>
    </source>
</evidence>
<dbReference type="InterPro" id="IPR045357">
    <property type="entry name" value="Aminopeptidase_N-like_N"/>
</dbReference>
<dbReference type="FunFam" id="1.25.50.20:FF:000002">
    <property type="entry name" value="Aminopeptidase"/>
    <property type="match status" value="1"/>
</dbReference>
<gene>
    <name evidence="15" type="primary">APE2</name>
    <name evidence="15" type="ORF">MVES_003177</name>
</gene>
<dbReference type="Gene3D" id="2.60.40.1910">
    <property type="match status" value="1"/>
</dbReference>
<proteinExistence type="inferred from homology"/>
<keyword evidence="6 9" id="KW-0862">Zinc</keyword>
<dbReference type="InterPro" id="IPR042097">
    <property type="entry name" value="Aminopeptidase_N-like_N_sf"/>
</dbReference>
<dbReference type="CDD" id="cd09601">
    <property type="entry name" value="M1_APN-Q_like"/>
    <property type="match status" value="1"/>
</dbReference>
<keyword evidence="5 11" id="KW-0378">Hydrolase</keyword>
<dbReference type="FunFam" id="1.10.390.10:FF:000006">
    <property type="entry name" value="Puromycin-sensitive aminopeptidase"/>
    <property type="match status" value="1"/>
</dbReference>
<dbReference type="Gene3D" id="1.25.50.20">
    <property type="match status" value="1"/>
</dbReference>
<dbReference type="GO" id="GO:0005615">
    <property type="term" value="C:extracellular space"/>
    <property type="evidence" value="ECO:0007669"/>
    <property type="project" value="TreeGrafter"/>
</dbReference>
<keyword evidence="16" id="KW-1185">Reference proteome</keyword>
<name>A0A2N1J889_9BASI</name>
<dbReference type="PANTHER" id="PTHR11533:SF174">
    <property type="entry name" value="PUROMYCIN-SENSITIVE AMINOPEPTIDASE-RELATED"/>
    <property type="match status" value="1"/>
</dbReference>
<comment type="similarity">
    <text evidence="1 11">Belongs to the peptidase M1 family.</text>
</comment>
<evidence type="ECO:0000256" key="9">
    <source>
        <dbReference type="PIRSR" id="PIRSR634016-3"/>
    </source>
</evidence>
<evidence type="ECO:0000256" key="2">
    <source>
        <dbReference type="ARBA" id="ARBA00022438"/>
    </source>
</evidence>
<dbReference type="Pfam" id="PF17900">
    <property type="entry name" value="Peptidase_M1_N"/>
    <property type="match status" value="1"/>
</dbReference>
<dbReference type="InterPro" id="IPR024571">
    <property type="entry name" value="ERAP1-like_C_dom"/>
</dbReference>
<evidence type="ECO:0000256" key="3">
    <source>
        <dbReference type="ARBA" id="ARBA00022670"/>
    </source>
</evidence>
<accession>A0A2N1J889</accession>
<dbReference type="Gene3D" id="2.60.40.1730">
    <property type="entry name" value="tricorn interacting facor f3 domain"/>
    <property type="match status" value="1"/>
</dbReference>
<feature type="domain" description="Peptidase M1 membrane alanine aminopeptidase" evidence="12">
    <location>
        <begin position="261"/>
        <end position="481"/>
    </location>
</feature>
<dbReference type="GO" id="GO:0008270">
    <property type="term" value="F:zinc ion binding"/>
    <property type="evidence" value="ECO:0007669"/>
    <property type="project" value="UniProtKB-UniRule"/>
</dbReference>
<evidence type="ECO:0000313" key="16">
    <source>
        <dbReference type="Proteomes" id="UP000232875"/>
    </source>
</evidence>
<dbReference type="GeneID" id="80903116"/>
<dbReference type="GO" id="GO:0005737">
    <property type="term" value="C:cytoplasm"/>
    <property type="evidence" value="ECO:0007669"/>
    <property type="project" value="TreeGrafter"/>
</dbReference>
<keyword evidence="7 11" id="KW-0482">Metalloprotease</keyword>
<feature type="active site" description="Proton acceptor" evidence="8">
    <location>
        <position position="333"/>
    </location>
</feature>
<keyword evidence="4 9" id="KW-0479">Metal-binding</keyword>
<evidence type="ECO:0000256" key="1">
    <source>
        <dbReference type="ARBA" id="ARBA00010136"/>
    </source>
</evidence>
<dbReference type="AlphaFoldDB" id="A0A2N1J889"/>
<evidence type="ECO:0000256" key="8">
    <source>
        <dbReference type="PIRSR" id="PIRSR634016-1"/>
    </source>
</evidence>
<dbReference type="OrthoDB" id="10031169at2759"/>
<dbReference type="InterPro" id="IPR014782">
    <property type="entry name" value="Peptidase_M1_dom"/>
</dbReference>
<feature type="site" description="Transition state stabilizer" evidence="10">
    <location>
        <position position="422"/>
    </location>
</feature>
<feature type="domain" description="ERAP1-like C-terminal" evidence="13">
    <location>
        <begin position="560"/>
        <end position="879"/>
    </location>
</feature>
<dbReference type="InterPro" id="IPR050344">
    <property type="entry name" value="Peptidase_M1_aminopeptidases"/>
</dbReference>
<dbReference type="GO" id="GO:0006508">
    <property type="term" value="P:proteolysis"/>
    <property type="evidence" value="ECO:0007669"/>
    <property type="project" value="UniProtKB-KW"/>
</dbReference>
<organism evidence="15 16">
    <name type="scientific">Malassezia vespertilionis</name>
    <dbReference type="NCBI Taxonomy" id="2020962"/>
    <lineage>
        <taxon>Eukaryota</taxon>
        <taxon>Fungi</taxon>
        <taxon>Dikarya</taxon>
        <taxon>Basidiomycota</taxon>
        <taxon>Ustilaginomycotina</taxon>
        <taxon>Malasseziomycetes</taxon>
        <taxon>Malasseziales</taxon>
        <taxon>Malasseziaceae</taxon>
        <taxon>Malassezia</taxon>
    </lineage>
</organism>
<feature type="domain" description="Aminopeptidase N-like N-terminal" evidence="14">
    <location>
        <begin position="19"/>
        <end position="183"/>
    </location>
</feature>
<dbReference type="PANTHER" id="PTHR11533">
    <property type="entry name" value="PROTEASE M1 ZINC METALLOPROTEASE"/>
    <property type="match status" value="1"/>
</dbReference>
<dbReference type="RefSeq" id="XP_056064394.1">
    <property type="nucleotide sequence ID" value="XM_056208419.1"/>
</dbReference>
<reference evidence="15 16" key="1">
    <citation type="submission" date="2017-10" db="EMBL/GenBank/DDBJ databases">
        <title>A novel species of cold-tolerant Malassezia isolated from bats.</title>
        <authorList>
            <person name="Lorch J.M."/>
            <person name="Palmer J.M."/>
            <person name="Vanderwolf K.J."/>
            <person name="Schmidt K.Z."/>
            <person name="Verant M.L."/>
            <person name="Weller T.J."/>
            <person name="Blehert D.S."/>
        </authorList>
    </citation>
    <scope>NUCLEOTIDE SEQUENCE [LARGE SCALE GENOMIC DNA]</scope>
    <source>
        <strain evidence="15 16">NWHC:44797-103</strain>
    </source>
</reference>
<dbReference type="GO" id="GO:0043171">
    <property type="term" value="P:peptide catabolic process"/>
    <property type="evidence" value="ECO:0007669"/>
    <property type="project" value="TreeGrafter"/>
</dbReference>
<feature type="binding site" evidence="9">
    <location>
        <position position="332"/>
    </location>
    <ligand>
        <name>Zn(2+)</name>
        <dbReference type="ChEBI" id="CHEBI:29105"/>
        <note>catalytic</note>
    </ligand>
</feature>
<evidence type="ECO:0000256" key="10">
    <source>
        <dbReference type="PIRSR" id="PIRSR634016-4"/>
    </source>
</evidence>